<keyword evidence="7" id="KW-1185">Reference proteome</keyword>
<feature type="domain" description="Ribosome maturation factor RimP N-terminal" evidence="4">
    <location>
        <begin position="22"/>
        <end position="82"/>
    </location>
</feature>
<dbReference type="InterPro" id="IPR003728">
    <property type="entry name" value="Ribosome_maturation_RimP"/>
</dbReference>
<keyword evidence="1 3" id="KW-0963">Cytoplasm</keyword>
<dbReference type="OrthoDB" id="9789702at2"/>
<dbReference type="Proteomes" id="UP000192276">
    <property type="component" value="Unassembled WGS sequence"/>
</dbReference>
<dbReference type="GO" id="GO:0000028">
    <property type="term" value="P:ribosomal small subunit assembly"/>
    <property type="evidence" value="ECO:0007669"/>
    <property type="project" value="TreeGrafter"/>
</dbReference>
<dbReference type="InterPro" id="IPR035956">
    <property type="entry name" value="RimP_N_sf"/>
</dbReference>
<dbReference type="CDD" id="cd01734">
    <property type="entry name" value="YlxS_C"/>
    <property type="match status" value="1"/>
</dbReference>
<name>A0A1V9EIR5_9BACT</name>
<dbReference type="InterPro" id="IPR028989">
    <property type="entry name" value="RimP_N"/>
</dbReference>
<dbReference type="Pfam" id="PF17384">
    <property type="entry name" value="DUF150_C"/>
    <property type="match status" value="1"/>
</dbReference>
<protein>
    <recommendedName>
        <fullName evidence="3">Ribosome maturation factor RimP</fullName>
    </recommendedName>
</protein>
<dbReference type="GO" id="GO:0006412">
    <property type="term" value="P:translation"/>
    <property type="evidence" value="ECO:0007669"/>
    <property type="project" value="TreeGrafter"/>
</dbReference>
<evidence type="ECO:0000259" key="5">
    <source>
        <dbReference type="Pfam" id="PF17384"/>
    </source>
</evidence>
<sequence>METPVQVIEKMIQDMLASDPAYFLVEIRVKPTNNVKLFLDGDQGVTIEKCISWNRALYKKIEEDNLFPNGDFSLEVSSPGVDEPLKMLRQYKKNLGRTVEVVLKDGIKVTGKMIEAGDEGITVEETKGKNKKKEVIQHQFQFDQIKSTTIQTVF</sequence>
<gene>
    <name evidence="3" type="primary">rimP</name>
    <name evidence="6" type="ORF">A4R26_09640</name>
</gene>
<dbReference type="SUPFAM" id="SSF75420">
    <property type="entry name" value="YhbC-like, N-terminal domain"/>
    <property type="match status" value="1"/>
</dbReference>
<dbReference type="PANTHER" id="PTHR33867">
    <property type="entry name" value="RIBOSOME MATURATION FACTOR RIMP"/>
    <property type="match status" value="1"/>
</dbReference>
<keyword evidence="2 3" id="KW-0690">Ribosome biogenesis</keyword>
<dbReference type="HAMAP" id="MF_01077">
    <property type="entry name" value="RimP"/>
    <property type="match status" value="1"/>
</dbReference>
<comment type="caution">
    <text evidence="6">The sequence shown here is derived from an EMBL/GenBank/DDBJ whole genome shotgun (WGS) entry which is preliminary data.</text>
</comment>
<dbReference type="STRING" id="550983.A4R26_09640"/>
<proteinExistence type="inferred from homology"/>
<dbReference type="AlphaFoldDB" id="A0A1V9EIR5"/>
<evidence type="ECO:0000313" key="6">
    <source>
        <dbReference type="EMBL" id="OQP45844.1"/>
    </source>
</evidence>
<comment type="function">
    <text evidence="3">Required for maturation of 30S ribosomal subunits.</text>
</comment>
<dbReference type="GO" id="GO:0005829">
    <property type="term" value="C:cytosol"/>
    <property type="evidence" value="ECO:0007669"/>
    <property type="project" value="TreeGrafter"/>
</dbReference>
<reference evidence="7" key="1">
    <citation type="submission" date="2016-04" db="EMBL/GenBank/DDBJ databases">
        <authorList>
            <person name="Chen L."/>
            <person name="Zhuang W."/>
            <person name="Wang G."/>
        </authorList>
    </citation>
    <scope>NUCLEOTIDE SEQUENCE [LARGE SCALE GENOMIC DNA]</scope>
    <source>
        <strain evidence="7">208</strain>
    </source>
</reference>
<evidence type="ECO:0000256" key="3">
    <source>
        <dbReference type="HAMAP-Rule" id="MF_01077"/>
    </source>
</evidence>
<dbReference type="Gene3D" id="3.30.300.70">
    <property type="entry name" value="RimP-like superfamily, N-terminal"/>
    <property type="match status" value="1"/>
</dbReference>
<evidence type="ECO:0000313" key="7">
    <source>
        <dbReference type="Proteomes" id="UP000192276"/>
    </source>
</evidence>
<evidence type="ECO:0000256" key="2">
    <source>
        <dbReference type="ARBA" id="ARBA00022517"/>
    </source>
</evidence>
<dbReference type="InterPro" id="IPR028998">
    <property type="entry name" value="RimP_C"/>
</dbReference>
<evidence type="ECO:0000259" key="4">
    <source>
        <dbReference type="Pfam" id="PF02576"/>
    </source>
</evidence>
<feature type="domain" description="Ribosome maturation factor RimP C-terminal" evidence="5">
    <location>
        <begin position="85"/>
        <end position="152"/>
    </location>
</feature>
<dbReference type="EMBL" id="LWBP01000254">
    <property type="protein sequence ID" value="OQP45844.1"/>
    <property type="molecule type" value="Genomic_DNA"/>
</dbReference>
<comment type="subcellular location">
    <subcellularLocation>
        <location evidence="3">Cytoplasm</location>
    </subcellularLocation>
</comment>
<comment type="similarity">
    <text evidence="3">Belongs to the RimP family.</text>
</comment>
<accession>A0A1V9EIR5</accession>
<organism evidence="6 7">
    <name type="scientific">Niastella populi</name>
    <dbReference type="NCBI Taxonomy" id="550983"/>
    <lineage>
        <taxon>Bacteria</taxon>
        <taxon>Pseudomonadati</taxon>
        <taxon>Bacteroidota</taxon>
        <taxon>Chitinophagia</taxon>
        <taxon>Chitinophagales</taxon>
        <taxon>Chitinophagaceae</taxon>
        <taxon>Niastella</taxon>
    </lineage>
</organism>
<dbReference type="Pfam" id="PF02576">
    <property type="entry name" value="RimP_N"/>
    <property type="match status" value="1"/>
</dbReference>
<evidence type="ECO:0000256" key="1">
    <source>
        <dbReference type="ARBA" id="ARBA00022490"/>
    </source>
</evidence>
<dbReference type="PANTHER" id="PTHR33867:SF1">
    <property type="entry name" value="RIBOSOME MATURATION FACTOR RIMP"/>
    <property type="match status" value="1"/>
</dbReference>